<name>A0A8H9GRS3_9DEIO</name>
<evidence type="ECO:0008006" key="4">
    <source>
        <dbReference type="Google" id="ProtNLM"/>
    </source>
</evidence>
<gene>
    <name evidence="2" type="ORF">GCM10008956_29800</name>
</gene>
<dbReference type="RefSeq" id="WP_189062562.1">
    <property type="nucleotide sequence ID" value="NZ_BMQG01000011.1"/>
</dbReference>
<accession>A0A8H9GRS3</accession>
<dbReference type="Proteomes" id="UP000600547">
    <property type="component" value="Unassembled WGS sequence"/>
</dbReference>
<comment type="caution">
    <text evidence="2">The sequence shown here is derived from an EMBL/GenBank/DDBJ whole genome shotgun (WGS) entry which is preliminary data.</text>
</comment>
<reference evidence="3" key="1">
    <citation type="journal article" date="2019" name="Int. J. Syst. Evol. Microbiol.">
        <title>The Global Catalogue of Microorganisms (GCM) 10K type strain sequencing project: providing services to taxonomists for standard genome sequencing and annotation.</title>
        <authorList>
            <consortium name="The Broad Institute Genomics Platform"/>
            <consortium name="The Broad Institute Genome Sequencing Center for Infectious Disease"/>
            <person name="Wu L."/>
            <person name="Ma J."/>
        </authorList>
    </citation>
    <scope>NUCLEOTIDE SEQUENCE [LARGE SCALE GENOMIC DNA]</scope>
    <source>
        <strain evidence="3">JCM 31047</strain>
    </source>
</reference>
<dbReference type="AlphaFoldDB" id="A0A8H9GRS3"/>
<keyword evidence="1" id="KW-0732">Signal</keyword>
<proteinExistence type="predicted"/>
<feature type="chain" id="PRO_5034332549" description="Lipoprotein" evidence="1">
    <location>
        <begin position="25"/>
        <end position="182"/>
    </location>
</feature>
<dbReference type="EMBL" id="BMQG01000011">
    <property type="protein sequence ID" value="GGM51779.1"/>
    <property type="molecule type" value="Genomic_DNA"/>
</dbReference>
<evidence type="ECO:0000256" key="1">
    <source>
        <dbReference type="SAM" id="SignalP"/>
    </source>
</evidence>
<feature type="signal peptide" evidence="1">
    <location>
        <begin position="1"/>
        <end position="24"/>
    </location>
</feature>
<sequence length="182" mass="19233">MNPARRAAARALLPFAFLASCVTATPWATQTSTVRLTLRPGGQVTSVAGVQVAAPPHWRPEAVPLVRVEIQAVPARRLPVPLMTGVSPATAVYRIRADPAVQTADAGRFLVRLPVKGGGTLVALRLTAPTLDLAPGVNGASPARAEWTSDSQATRRGNTIEFQTTSLSSAEAQYFTVVRLDD</sequence>
<dbReference type="PROSITE" id="PS51257">
    <property type="entry name" value="PROKAR_LIPOPROTEIN"/>
    <property type="match status" value="1"/>
</dbReference>
<evidence type="ECO:0000313" key="3">
    <source>
        <dbReference type="Proteomes" id="UP000600547"/>
    </source>
</evidence>
<evidence type="ECO:0000313" key="2">
    <source>
        <dbReference type="EMBL" id="GGM51779.1"/>
    </source>
</evidence>
<protein>
    <recommendedName>
        <fullName evidence="4">Lipoprotein</fullName>
    </recommendedName>
</protein>
<organism evidence="2 3">
    <name type="scientific">Deinococcus arenae</name>
    <dbReference type="NCBI Taxonomy" id="1452751"/>
    <lineage>
        <taxon>Bacteria</taxon>
        <taxon>Thermotogati</taxon>
        <taxon>Deinococcota</taxon>
        <taxon>Deinococci</taxon>
        <taxon>Deinococcales</taxon>
        <taxon>Deinococcaceae</taxon>
        <taxon>Deinococcus</taxon>
    </lineage>
</organism>
<keyword evidence="3" id="KW-1185">Reference proteome</keyword>